<keyword evidence="1 3" id="KW-0808">Transferase</keyword>
<evidence type="ECO:0000313" key="4">
    <source>
        <dbReference type="Proteomes" id="UP000219452"/>
    </source>
</evidence>
<keyword evidence="4" id="KW-1185">Reference proteome</keyword>
<evidence type="ECO:0000313" key="3">
    <source>
        <dbReference type="EMBL" id="SOD91630.1"/>
    </source>
</evidence>
<accession>A0A286G7X3</accession>
<proteinExistence type="predicted"/>
<evidence type="ECO:0000256" key="1">
    <source>
        <dbReference type="ARBA" id="ARBA00022679"/>
    </source>
</evidence>
<feature type="domain" description="Glycosyl transferase family 1" evidence="2">
    <location>
        <begin position="203"/>
        <end position="355"/>
    </location>
</feature>
<dbReference type="InterPro" id="IPR001296">
    <property type="entry name" value="Glyco_trans_1"/>
</dbReference>
<dbReference type="Proteomes" id="UP000219452">
    <property type="component" value="Unassembled WGS sequence"/>
</dbReference>
<dbReference type="Gene3D" id="3.40.50.2000">
    <property type="entry name" value="Glycogen Phosphorylase B"/>
    <property type="match status" value="2"/>
</dbReference>
<sequence>MTTPMRIVLIGNYPPDKQESMERFAQMMQTGFQNLGVSSEIWRPVVFFAKGAGNTTVGLGKWLGYLDKWLLFPLLLRWRLRPGTGYDAVRFHICDHSNAPYLGHLPHERTGITCHDVLAIRGAMGFEDAYCPASGFGKILQKWILGHLSRAKLLATVSKLTLKQLTELAPGHPAPQQDWRVIHNAFNGHFRPMPEDEARELLHQKGIRLPEPFILHVGSGMARKNRRMLLDMADKAGSQWTGTICYAGHALEDDLLQLANAYGLSERVVSVTQPDHNTLVALYSLCQAFVFPSFSEGFGWPLIEAQACGAPVITSTIEPMPEVSGGAALYAHPSEPIAFAEALLALQNETTRAEFIRWGFENAANFESDRIMNAYLDIHSPVPVTVH</sequence>
<dbReference type="GO" id="GO:0009103">
    <property type="term" value="P:lipopolysaccharide biosynthetic process"/>
    <property type="evidence" value="ECO:0007669"/>
    <property type="project" value="TreeGrafter"/>
</dbReference>
<reference evidence="4" key="1">
    <citation type="submission" date="2017-09" db="EMBL/GenBank/DDBJ databases">
        <authorList>
            <person name="Varghese N."/>
            <person name="Submissions S."/>
        </authorList>
    </citation>
    <scope>NUCLEOTIDE SEQUENCE [LARGE SCALE GENOMIC DNA]</scope>
    <source>
        <strain evidence="4">DSM 29961</strain>
    </source>
</reference>
<organism evidence="3 4">
    <name type="scientific">Spirosoma fluviale</name>
    <dbReference type="NCBI Taxonomy" id="1597977"/>
    <lineage>
        <taxon>Bacteria</taxon>
        <taxon>Pseudomonadati</taxon>
        <taxon>Bacteroidota</taxon>
        <taxon>Cytophagia</taxon>
        <taxon>Cytophagales</taxon>
        <taxon>Cytophagaceae</taxon>
        <taxon>Spirosoma</taxon>
    </lineage>
</organism>
<dbReference type="PANTHER" id="PTHR46401">
    <property type="entry name" value="GLYCOSYLTRANSFERASE WBBK-RELATED"/>
    <property type="match status" value="1"/>
</dbReference>
<gene>
    <name evidence="3" type="ORF">SAMN06269250_3561</name>
</gene>
<dbReference type="AlphaFoldDB" id="A0A286G7X3"/>
<dbReference type="CDD" id="cd03809">
    <property type="entry name" value="GT4_MtfB-like"/>
    <property type="match status" value="1"/>
</dbReference>
<dbReference type="GO" id="GO:0016757">
    <property type="term" value="F:glycosyltransferase activity"/>
    <property type="evidence" value="ECO:0007669"/>
    <property type="project" value="InterPro"/>
</dbReference>
<dbReference type="Pfam" id="PF00534">
    <property type="entry name" value="Glycos_transf_1"/>
    <property type="match status" value="1"/>
</dbReference>
<dbReference type="SUPFAM" id="SSF53756">
    <property type="entry name" value="UDP-Glycosyltransferase/glycogen phosphorylase"/>
    <property type="match status" value="1"/>
</dbReference>
<dbReference type="EMBL" id="OCNH01000003">
    <property type="protein sequence ID" value="SOD91630.1"/>
    <property type="molecule type" value="Genomic_DNA"/>
</dbReference>
<dbReference type="OrthoDB" id="9801609at2"/>
<protein>
    <submittedName>
        <fullName evidence="3">Glycosyltransferase involved in cell wall bisynthesis</fullName>
    </submittedName>
</protein>
<evidence type="ECO:0000259" key="2">
    <source>
        <dbReference type="Pfam" id="PF00534"/>
    </source>
</evidence>
<name>A0A286G7X3_9BACT</name>
<dbReference type="PANTHER" id="PTHR46401:SF2">
    <property type="entry name" value="GLYCOSYLTRANSFERASE WBBK-RELATED"/>
    <property type="match status" value="1"/>
</dbReference>